<evidence type="ECO:0008006" key="3">
    <source>
        <dbReference type="Google" id="ProtNLM"/>
    </source>
</evidence>
<evidence type="ECO:0000313" key="1">
    <source>
        <dbReference type="EMBL" id="MCY1004072.1"/>
    </source>
</evidence>
<sequence length="70" mass="7565">MGERPLEFQRLFAEVRGRLLGEPAPALRLGRYVVGERIGAGGMGVVYAGVDPSSGARWRSVGPTRPRRDG</sequence>
<dbReference type="InterPro" id="IPR011009">
    <property type="entry name" value="Kinase-like_dom_sf"/>
</dbReference>
<dbReference type="Proteomes" id="UP001150924">
    <property type="component" value="Unassembled WGS sequence"/>
</dbReference>
<dbReference type="EMBL" id="JAPNKE010000002">
    <property type="protein sequence ID" value="MCY1004072.1"/>
    <property type="molecule type" value="Genomic_DNA"/>
</dbReference>
<comment type="caution">
    <text evidence="1">The sequence shown here is derived from an EMBL/GenBank/DDBJ whole genome shotgun (WGS) entry which is preliminary data.</text>
</comment>
<organism evidence="1 2">
    <name type="scientific">Nannocystis pusilla</name>
    <dbReference type="NCBI Taxonomy" id="889268"/>
    <lineage>
        <taxon>Bacteria</taxon>
        <taxon>Pseudomonadati</taxon>
        <taxon>Myxococcota</taxon>
        <taxon>Polyangia</taxon>
        <taxon>Nannocystales</taxon>
        <taxon>Nannocystaceae</taxon>
        <taxon>Nannocystis</taxon>
    </lineage>
</organism>
<dbReference type="AlphaFoldDB" id="A0A9X3EHF0"/>
<dbReference type="Gene3D" id="3.30.200.20">
    <property type="entry name" value="Phosphorylase Kinase, domain 1"/>
    <property type="match status" value="1"/>
</dbReference>
<dbReference type="RefSeq" id="WP_267765600.1">
    <property type="nucleotide sequence ID" value="NZ_JAPNKE010000002.1"/>
</dbReference>
<protein>
    <recommendedName>
        <fullName evidence="3">Serine/threonine protein kinase</fullName>
    </recommendedName>
</protein>
<proteinExistence type="predicted"/>
<name>A0A9X3EHF0_9BACT</name>
<dbReference type="SUPFAM" id="SSF56112">
    <property type="entry name" value="Protein kinase-like (PK-like)"/>
    <property type="match status" value="1"/>
</dbReference>
<evidence type="ECO:0000313" key="2">
    <source>
        <dbReference type="Proteomes" id="UP001150924"/>
    </source>
</evidence>
<keyword evidence="2" id="KW-1185">Reference proteome</keyword>
<accession>A0A9X3EHF0</accession>
<reference evidence="1" key="1">
    <citation type="submission" date="2022-11" db="EMBL/GenBank/DDBJ databases">
        <title>Minimal conservation of predation-associated metabolite biosynthetic gene clusters underscores biosynthetic potential of Myxococcota including descriptions for ten novel species: Archangium lansinium sp. nov., Myxococcus landrumus sp. nov., Nannocystis bai.</title>
        <authorList>
            <person name="Ahearne A."/>
            <person name="Stevens C."/>
            <person name="Phillips K."/>
        </authorList>
    </citation>
    <scope>NUCLEOTIDE SEQUENCE</scope>
    <source>
        <strain evidence="1">Na p29</strain>
    </source>
</reference>
<gene>
    <name evidence="1" type="ORF">OV079_00495</name>
</gene>